<dbReference type="Proteomes" id="UP000798662">
    <property type="component" value="Chromosome 3"/>
</dbReference>
<gene>
    <name evidence="1" type="ORF">I4F81_010462</name>
</gene>
<sequence length="175" mass="18415">MWRGSVPWGGGGGQGASANATDGTRSGLSMCCRFGPAPFDSRPFFPLPLLHAGAHPFQAFHQPTTGAVRALTPAYFFSAPACSIVLARGGGRRVGCMQVLYRLKPGTPATASVDVMTPHPDALRLCSSLTIGDGGFQCLRWVAVARTSCSRQNGGRSWGRAGRRARVRALTRGAV</sequence>
<evidence type="ECO:0000313" key="1">
    <source>
        <dbReference type="EMBL" id="KAK1867965.1"/>
    </source>
</evidence>
<protein>
    <submittedName>
        <fullName evidence="1">Uncharacterized protein</fullName>
    </submittedName>
</protein>
<dbReference type="EMBL" id="CM020620">
    <property type="protein sequence ID" value="KAK1867965.1"/>
    <property type="molecule type" value="Genomic_DNA"/>
</dbReference>
<proteinExistence type="predicted"/>
<evidence type="ECO:0000313" key="2">
    <source>
        <dbReference type="Proteomes" id="UP000798662"/>
    </source>
</evidence>
<reference evidence="1" key="1">
    <citation type="submission" date="2019-11" db="EMBL/GenBank/DDBJ databases">
        <title>Nori genome reveals adaptations in red seaweeds to the harsh intertidal environment.</title>
        <authorList>
            <person name="Wang D."/>
            <person name="Mao Y."/>
        </authorList>
    </citation>
    <scope>NUCLEOTIDE SEQUENCE</scope>
    <source>
        <tissue evidence="1">Gametophyte</tissue>
    </source>
</reference>
<comment type="caution">
    <text evidence="1">The sequence shown here is derived from an EMBL/GenBank/DDBJ whole genome shotgun (WGS) entry which is preliminary data.</text>
</comment>
<keyword evidence="2" id="KW-1185">Reference proteome</keyword>
<name>A0ACC3CDC2_PYRYE</name>
<accession>A0ACC3CDC2</accession>
<organism evidence="1 2">
    <name type="scientific">Pyropia yezoensis</name>
    <name type="common">Susabi-nori</name>
    <name type="synonym">Porphyra yezoensis</name>
    <dbReference type="NCBI Taxonomy" id="2788"/>
    <lineage>
        <taxon>Eukaryota</taxon>
        <taxon>Rhodophyta</taxon>
        <taxon>Bangiophyceae</taxon>
        <taxon>Bangiales</taxon>
        <taxon>Bangiaceae</taxon>
        <taxon>Pyropia</taxon>
    </lineage>
</organism>